<dbReference type="OrthoDB" id="5796153at2759"/>
<accession>A0A0C2FQ13</accession>
<feature type="domain" description="EGF-like" evidence="5">
    <location>
        <begin position="320"/>
        <end position="361"/>
    </location>
</feature>
<dbReference type="InterPro" id="IPR013785">
    <property type="entry name" value="Aldolase_TIM"/>
</dbReference>
<dbReference type="InterPro" id="IPR018155">
    <property type="entry name" value="Hyaluronidase"/>
</dbReference>
<keyword evidence="4" id="KW-0378">Hydrolase</keyword>
<dbReference type="EC" id="3.2.1.35" evidence="4"/>
<dbReference type="InterPro" id="IPR017853">
    <property type="entry name" value="GH"/>
</dbReference>
<keyword evidence="3" id="KW-0245">EGF-like domain</keyword>
<dbReference type="Proteomes" id="UP000054047">
    <property type="component" value="Unassembled WGS sequence"/>
</dbReference>
<dbReference type="PROSITE" id="PS50026">
    <property type="entry name" value="EGF_3"/>
    <property type="match status" value="1"/>
</dbReference>
<comment type="similarity">
    <text evidence="1 4">Belongs to the glycosyl hydrolase 56 family.</text>
</comment>
<organism evidence="6 7">
    <name type="scientific">Ancylostoma duodenale</name>
    <dbReference type="NCBI Taxonomy" id="51022"/>
    <lineage>
        <taxon>Eukaryota</taxon>
        <taxon>Metazoa</taxon>
        <taxon>Ecdysozoa</taxon>
        <taxon>Nematoda</taxon>
        <taxon>Chromadorea</taxon>
        <taxon>Rhabditida</taxon>
        <taxon>Rhabditina</taxon>
        <taxon>Rhabditomorpha</taxon>
        <taxon>Strongyloidea</taxon>
        <taxon>Ancylostomatidae</taxon>
        <taxon>Ancylostomatinae</taxon>
        <taxon>Ancylostoma</taxon>
    </lineage>
</organism>
<dbReference type="Gene3D" id="3.20.20.70">
    <property type="entry name" value="Aldolase class I"/>
    <property type="match status" value="1"/>
</dbReference>
<name>A0A0C2FQ13_9BILA</name>
<dbReference type="SUPFAM" id="SSF51445">
    <property type="entry name" value="(Trans)glycosidases"/>
    <property type="match status" value="1"/>
</dbReference>
<comment type="caution">
    <text evidence="3">Lacks conserved residue(s) required for the propagation of feature annotation.</text>
</comment>
<evidence type="ECO:0000259" key="5">
    <source>
        <dbReference type="PROSITE" id="PS50026"/>
    </source>
</evidence>
<evidence type="ECO:0000256" key="3">
    <source>
        <dbReference type="PROSITE-ProRule" id="PRU00076"/>
    </source>
</evidence>
<dbReference type="GO" id="GO:0030214">
    <property type="term" value="P:hyaluronan catabolic process"/>
    <property type="evidence" value="ECO:0007669"/>
    <property type="project" value="TreeGrafter"/>
</dbReference>
<dbReference type="GO" id="GO:0005975">
    <property type="term" value="P:carbohydrate metabolic process"/>
    <property type="evidence" value="ECO:0007669"/>
    <property type="project" value="InterPro"/>
</dbReference>
<dbReference type="PROSITE" id="PS01186">
    <property type="entry name" value="EGF_2"/>
    <property type="match status" value="1"/>
</dbReference>
<keyword evidence="2 3" id="KW-1015">Disulfide bond</keyword>
<reference evidence="6 7" key="1">
    <citation type="submission" date="2013-12" db="EMBL/GenBank/DDBJ databases">
        <title>Draft genome of the parsitic nematode Ancylostoma duodenale.</title>
        <authorList>
            <person name="Mitreva M."/>
        </authorList>
    </citation>
    <scope>NUCLEOTIDE SEQUENCE [LARGE SCALE GENOMIC DNA]</scope>
    <source>
        <strain evidence="6 7">Zhejiang</strain>
    </source>
</reference>
<evidence type="ECO:0000256" key="4">
    <source>
        <dbReference type="RuleBase" id="RU610713"/>
    </source>
</evidence>
<gene>
    <name evidence="6" type="ORF">ANCDUO_22948</name>
</gene>
<evidence type="ECO:0000256" key="2">
    <source>
        <dbReference type="ARBA" id="ARBA00023157"/>
    </source>
</evidence>
<evidence type="ECO:0000313" key="7">
    <source>
        <dbReference type="Proteomes" id="UP000054047"/>
    </source>
</evidence>
<dbReference type="PANTHER" id="PTHR11769:SF35">
    <property type="entry name" value="HYALURONIDASE"/>
    <property type="match status" value="1"/>
</dbReference>
<dbReference type="InterPro" id="IPR000742">
    <property type="entry name" value="EGF"/>
</dbReference>
<protein>
    <recommendedName>
        <fullName evidence="4">Hyaluronidase</fullName>
        <ecNumber evidence="4">3.2.1.35</ecNumber>
    </recommendedName>
</protein>
<dbReference type="Pfam" id="PF01630">
    <property type="entry name" value="Glyco_hydro_56"/>
    <property type="match status" value="1"/>
</dbReference>
<evidence type="ECO:0000313" key="6">
    <source>
        <dbReference type="EMBL" id="KIH46996.1"/>
    </source>
</evidence>
<feature type="non-terminal residue" evidence="6">
    <location>
        <position position="363"/>
    </location>
</feature>
<dbReference type="AlphaFoldDB" id="A0A0C2FQ13"/>
<dbReference type="GO" id="GO:0004415">
    <property type="term" value="F:hyalurononglucosaminidase activity"/>
    <property type="evidence" value="ECO:0007669"/>
    <property type="project" value="UniProtKB-UniRule"/>
</dbReference>
<dbReference type="PANTHER" id="PTHR11769">
    <property type="entry name" value="HYALURONIDASE"/>
    <property type="match status" value="1"/>
</dbReference>
<keyword evidence="7" id="KW-1185">Reference proteome</keyword>
<evidence type="ECO:0000256" key="1">
    <source>
        <dbReference type="ARBA" id="ARBA00008871"/>
    </source>
</evidence>
<feature type="disulfide bond" evidence="3">
    <location>
        <begin position="351"/>
        <end position="360"/>
    </location>
</feature>
<proteinExistence type="inferred from homology"/>
<dbReference type="EMBL" id="KN768198">
    <property type="protein sequence ID" value="KIH46996.1"/>
    <property type="molecule type" value="Genomic_DNA"/>
</dbReference>
<sequence length="363" mass="42256">MARANGTFEAQRKEVHWNFPSGTCQVNHCINFDEYGIKTNKKQTNEMIQNCSLEDHLNITKQNITERIPEEDYDGLAIIDLEGMAANFRPKFLGKKECKPTCHNCISHSSFRTQTLSVFEVFRNQSIALLRVKNSSLRNENETIVEKLAEKEFNEAAREFFVRKIRLGRELRPKAKWGFYGFPYCNYNAGKNVTYKCWKKYQDWNDNMTFIFNESTALFPSIYLGSNATSRERFQYVQAVLEEARRISRKFTPPLPIYAYTKIEYDPLKKINSSYDKHDLCSTIKQPADLGIDGIIIWSSSRNIAVKIKQTIDQHRTCRKNRWCDHGRCVLPMNTTCPDFTINTDQYKCECDKGYVGDFCSSE</sequence>
<dbReference type="PROSITE" id="PS00022">
    <property type="entry name" value="EGF_1"/>
    <property type="match status" value="1"/>
</dbReference>
<dbReference type="PRINTS" id="PR00846">
    <property type="entry name" value="GLHYDRLASE56"/>
</dbReference>
<keyword evidence="4" id="KW-0326">Glycosidase</keyword>
<comment type="catalytic activity">
    <reaction evidence="4">
        <text>Random hydrolysis of (1-&gt;4)-linkages between N-acetyl-beta-D-glucosamine and D-glucuronate residues in hyaluronate.</text>
        <dbReference type="EC" id="3.2.1.35"/>
    </reaction>
</comment>